<gene>
    <name evidence="2" type="ORF">VTJ49DRAFT_4273</name>
</gene>
<evidence type="ECO:0000256" key="1">
    <source>
        <dbReference type="SAM" id="MobiDB-lite"/>
    </source>
</evidence>
<evidence type="ECO:0000313" key="3">
    <source>
        <dbReference type="Proteomes" id="UP001583172"/>
    </source>
</evidence>
<protein>
    <recommendedName>
        <fullName evidence="4">PH domain-containing protein</fullName>
    </recommendedName>
</protein>
<dbReference type="Proteomes" id="UP001583172">
    <property type="component" value="Unassembled WGS sequence"/>
</dbReference>
<feature type="region of interest" description="Disordered" evidence="1">
    <location>
        <begin position="1"/>
        <end position="24"/>
    </location>
</feature>
<dbReference type="EMBL" id="JAZGSY010000328">
    <property type="protein sequence ID" value="KAL1837110.1"/>
    <property type="molecule type" value="Genomic_DNA"/>
</dbReference>
<evidence type="ECO:0000313" key="2">
    <source>
        <dbReference type="EMBL" id="KAL1837110.1"/>
    </source>
</evidence>
<feature type="region of interest" description="Disordered" evidence="1">
    <location>
        <begin position="339"/>
        <end position="436"/>
    </location>
</feature>
<feature type="compositionally biased region" description="Low complexity" evidence="1">
    <location>
        <begin position="281"/>
        <end position="297"/>
    </location>
</feature>
<organism evidence="2 3">
    <name type="scientific">Humicola insolens</name>
    <name type="common">Soft-rot fungus</name>
    <dbReference type="NCBI Taxonomy" id="85995"/>
    <lineage>
        <taxon>Eukaryota</taxon>
        <taxon>Fungi</taxon>
        <taxon>Dikarya</taxon>
        <taxon>Ascomycota</taxon>
        <taxon>Pezizomycotina</taxon>
        <taxon>Sordariomycetes</taxon>
        <taxon>Sordariomycetidae</taxon>
        <taxon>Sordariales</taxon>
        <taxon>Chaetomiaceae</taxon>
        <taxon>Mycothermus</taxon>
    </lineage>
</organism>
<feature type="region of interest" description="Disordered" evidence="1">
    <location>
        <begin position="258"/>
        <end position="297"/>
    </location>
</feature>
<feature type="compositionally biased region" description="Acidic residues" evidence="1">
    <location>
        <begin position="375"/>
        <end position="390"/>
    </location>
</feature>
<name>A0ABR3V5U9_HUMIN</name>
<reference evidence="2 3" key="1">
    <citation type="journal article" date="2024" name="Commun. Biol.">
        <title>Comparative genomic analysis of thermophilic fungi reveals convergent evolutionary adaptations and gene losses.</title>
        <authorList>
            <person name="Steindorff A.S."/>
            <person name="Aguilar-Pontes M.V."/>
            <person name="Robinson A.J."/>
            <person name="Andreopoulos B."/>
            <person name="LaButti K."/>
            <person name="Kuo A."/>
            <person name="Mondo S."/>
            <person name="Riley R."/>
            <person name="Otillar R."/>
            <person name="Haridas S."/>
            <person name="Lipzen A."/>
            <person name="Grimwood J."/>
            <person name="Schmutz J."/>
            <person name="Clum A."/>
            <person name="Reid I.D."/>
            <person name="Moisan M.C."/>
            <person name="Butler G."/>
            <person name="Nguyen T.T.M."/>
            <person name="Dewar K."/>
            <person name="Conant G."/>
            <person name="Drula E."/>
            <person name="Henrissat B."/>
            <person name="Hansel C."/>
            <person name="Singer S."/>
            <person name="Hutchinson M.I."/>
            <person name="de Vries R.P."/>
            <person name="Natvig D.O."/>
            <person name="Powell A.J."/>
            <person name="Tsang A."/>
            <person name="Grigoriev I.V."/>
        </authorList>
    </citation>
    <scope>NUCLEOTIDE SEQUENCE [LARGE SCALE GENOMIC DNA]</scope>
    <source>
        <strain evidence="2 3">CBS 620.91</strain>
    </source>
</reference>
<accession>A0ABR3V5U9</accession>
<sequence>MAFDRRGSLPTTMPQQSMEGYLSLPPDRGTIIGRAIWKTRSDTEALAQFPLSLIADCQLQMLSHRKQGPVLPTMVVNVLPDPQLEKARKRRSSRTAGFANPRDNGPITLLFRPADEHPTLNDWARFIQSLIQPHVPERTPMSPLTPMSPIFTDPFSQRPRELADLPPRPGSGHGSRAGFSMKSSTQTYSTRERPLTFSDAPSLRSKRSDLSSQTSMMNQSQPGGFHHPFSGVVPADLPSPATTVGDYHGEFIEGWTSAQGRSSALSSPVRGRDNSIGSQTQVQPPAVSDPAPAPAQAPRETILDRAFQLRCIPGAEKEIPGEDKLSSLARFDALMKEMDEKRKQREAEEAKTNAESAAGPNNKTTSSELQSAFDVDSESGPEDADSDDDSVNFATDADFDDRFSSTSTQRAFDYMPGRYERVPRTPASPRIQSPRAPPTYNHEAFMALSSNASSSLPRPQTGYAKTRSRPAMSQRTHSQPQIATMMAGSSPNPIDTTADMEPATTGFSFTPGSPSVVHHHHHRHASAEKRQSTSSSKRLSFTEFTRRLSGASTLLGMQSNSNNNNSNAPGAASSRASHSDMDQLHNPPQSPPPHLHHLHPRAGAQTPRSPPPVGERERCVWRGSVGVFGGGGDGGFL</sequence>
<feature type="compositionally biased region" description="Polar residues" evidence="1">
    <location>
        <begin position="471"/>
        <end position="495"/>
    </location>
</feature>
<keyword evidence="3" id="KW-1185">Reference proteome</keyword>
<feature type="compositionally biased region" description="Polar residues" evidence="1">
    <location>
        <begin position="353"/>
        <end position="370"/>
    </location>
</feature>
<proteinExistence type="predicted"/>
<evidence type="ECO:0008006" key="4">
    <source>
        <dbReference type="Google" id="ProtNLM"/>
    </source>
</evidence>
<feature type="region of interest" description="Disordered" evidence="1">
    <location>
        <begin position="555"/>
        <end position="616"/>
    </location>
</feature>
<feature type="compositionally biased region" description="Polar residues" evidence="1">
    <location>
        <begin position="210"/>
        <end position="222"/>
    </location>
</feature>
<feature type="region of interest" description="Disordered" evidence="1">
    <location>
        <begin position="151"/>
        <end position="241"/>
    </location>
</feature>
<comment type="caution">
    <text evidence="2">The sequence shown here is derived from an EMBL/GenBank/DDBJ whole genome shotgun (WGS) entry which is preliminary data.</text>
</comment>
<feature type="region of interest" description="Disordered" evidence="1">
    <location>
        <begin position="451"/>
        <end position="540"/>
    </location>
</feature>
<feature type="compositionally biased region" description="Polar residues" evidence="1">
    <location>
        <begin position="9"/>
        <end position="18"/>
    </location>
</feature>
<feature type="compositionally biased region" description="Basic and acidic residues" evidence="1">
    <location>
        <begin position="339"/>
        <end position="352"/>
    </location>
</feature>
<feature type="compositionally biased region" description="Low complexity" evidence="1">
    <location>
        <begin position="559"/>
        <end position="576"/>
    </location>
</feature>